<accession>A0A7C8Z814</accession>
<evidence type="ECO:0000313" key="1">
    <source>
        <dbReference type="EMBL" id="MBA4635831.1"/>
    </source>
</evidence>
<sequence length="167" mass="18736">MDNDNMATEPPPPSASELIQVLDQATQMAKQLPTAAENSDNHRLILSSLHTAQVSLSNFLSLHHHPPPADNSVSSAGADEIMMEDDGVAEEEEDSKDSSMERVEEKMRESLYIQNKRPKRLLSPLAAAVAERWGLEERENGRVRVPAEFDPHRTKLRNLELVYQFHG</sequence>
<proteinExistence type="predicted"/>
<reference evidence="1" key="2">
    <citation type="submission" date="2020-07" db="EMBL/GenBank/DDBJ databases">
        <authorList>
            <person name="Vera ALvarez R."/>
            <person name="Arias-Moreno D.M."/>
            <person name="Jimenez-Jacinto V."/>
            <person name="Jimenez-Bremont J.F."/>
            <person name="Swaminathan K."/>
            <person name="Moose S.P."/>
            <person name="Guerrero-Gonzalez M.L."/>
            <person name="Marino-Ramirez L."/>
            <person name="Landsman D."/>
            <person name="Rodriguez-Kessler M."/>
            <person name="Delgado-Sanchez P."/>
        </authorList>
    </citation>
    <scope>NUCLEOTIDE SEQUENCE</scope>
    <source>
        <tissue evidence="1">Cladode</tissue>
    </source>
</reference>
<dbReference type="PANTHER" id="PTHR37697">
    <property type="entry name" value="AP2-LIKE ETHYLENE-RESPONSIVE TRANSCRIPTION FACTOR SNZ"/>
    <property type="match status" value="1"/>
</dbReference>
<organism evidence="1">
    <name type="scientific">Opuntia streptacantha</name>
    <name type="common">Prickly pear cactus</name>
    <name type="synonym">Opuntia cardona</name>
    <dbReference type="NCBI Taxonomy" id="393608"/>
    <lineage>
        <taxon>Eukaryota</taxon>
        <taxon>Viridiplantae</taxon>
        <taxon>Streptophyta</taxon>
        <taxon>Embryophyta</taxon>
        <taxon>Tracheophyta</taxon>
        <taxon>Spermatophyta</taxon>
        <taxon>Magnoliopsida</taxon>
        <taxon>eudicotyledons</taxon>
        <taxon>Gunneridae</taxon>
        <taxon>Pentapetalae</taxon>
        <taxon>Caryophyllales</taxon>
        <taxon>Cactineae</taxon>
        <taxon>Cactaceae</taxon>
        <taxon>Opuntioideae</taxon>
        <taxon>Opuntia</taxon>
    </lineage>
</organism>
<dbReference type="PANTHER" id="PTHR37697:SF2">
    <property type="entry name" value="AP2-LIKE ETHYLENE-RESPONSIVE TRANSCRIPTION FACTOR SNZ"/>
    <property type="match status" value="1"/>
</dbReference>
<dbReference type="EMBL" id="GISG01097045">
    <property type="protein sequence ID" value="MBA4635831.1"/>
    <property type="molecule type" value="Transcribed_RNA"/>
</dbReference>
<reference evidence="1" key="1">
    <citation type="journal article" date="2013" name="J. Plant Res.">
        <title>Effect of fungi and light on seed germination of three Opuntia species from semiarid lands of central Mexico.</title>
        <authorList>
            <person name="Delgado-Sanchez P."/>
            <person name="Jimenez-Bremont J.F."/>
            <person name="Guerrero-Gonzalez Mde L."/>
            <person name="Flores J."/>
        </authorList>
    </citation>
    <scope>NUCLEOTIDE SEQUENCE</scope>
    <source>
        <tissue evidence="1">Cladode</tissue>
    </source>
</reference>
<name>A0A7C8Z814_OPUST</name>
<protein>
    <submittedName>
        <fullName evidence="1">Uncharacterized protein</fullName>
    </submittedName>
</protein>
<dbReference type="AlphaFoldDB" id="A0A7C8Z814"/>